<evidence type="ECO:0000313" key="1">
    <source>
        <dbReference type="EMBL" id="MFD0629579.1"/>
    </source>
</evidence>
<keyword evidence="2" id="KW-1185">Reference proteome</keyword>
<evidence type="ECO:0008006" key="3">
    <source>
        <dbReference type="Google" id="ProtNLM"/>
    </source>
</evidence>
<dbReference type="EMBL" id="JBHTGL010000008">
    <property type="protein sequence ID" value="MFD0629579.1"/>
    <property type="molecule type" value="Genomic_DNA"/>
</dbReference>
<reference evidence="2" key="1">
    <citation type="journal article" date="2019" name="Int. J. Syst. Evol. Microbiol.">
        <title>The Global Catalogue of Microorganisms (GCM) 10K type strain sequencing project: providing services to taxonomists for standard genome sequencing and annotation.</title>
        <authorList>
            <consortium name="The Broad Institute Genomics Platform"/>
            <consortium name="The Broad Institute Genome Sequencing Center for Infectious Disease"/>
            <person name="Wu L."/>
            <person name="Ma J."/>
        </authorList>
    </citation>
    <scope>NUCLEOTIDE SEQUENCE [LARGE SCALE GENOMIC DNA]</scope>
    <source>
        <strain evidence="2">JCM 12607</strain>
    </source>
</reference>
<dbReference type="Proteomes" id="UP001596915">
    <property type="component" value="Unassembled WGS sequence"/>
</dbReference>
<protein>
    <recommendedName>
        <fullName evidence="3">MFS transporter</fullName>
    </recommendedName>
</protein>
<sequence length="65" mass="7284">MQSNAKPPPEPSFGVNRGRGPVARHLRKWLVSREQSVHTSFMCGVAYRLGDFATGLVIAWLIARY</sequence>
<gene>
    <name evidence="1" type="ORF">ACFQ2K_50150</name>
</gene>
<organism evidence="1 2">
    <name type="scientific">Streptomyces sanglieri</name>
    <dbReference type="NCBI Taxonomy" id="193460"/>
    <lineage>
        <taxon>Bacteria</taxon>
        <taxon>Bacillati</taxon>
        <taxon>Actinomycetota</taxon>
        <taxon>Actinomycetes</taxon>
        <taxon>Kitasatosporales</taxon>
        <taxon>Streptomycetaceae</taxon>
        <taxon>Streptomyces</taxon>
    </lineage>
</organism>
<accession>A0ABW2X6Y2</accession>
<name>A0ABW2X6Y2_9ACTN</name>
<evidence type="ECO:0000313" key="2">
    <source>
        <dbReference type="Proteomes" id="UP001596915"/>
    </source>
</evidence>
<proteinExistence type="predicted"/>
<comment type="caution">
    <text evidence="1">The sequence shown here is derived from an EMBL/GenBank/DDBJ whole genome shotgun (WGS) entry which is preliminary data.</text>
</comment>